<organism evidence="2 3">
    <name type="scientific">Oleoguttula mirabilis</name>
    <dbReference type="NCBI Taxonomy" id="1507867"/>
    <lineage>
        <taxon>Eukaryota</taxon>
        <taxon>Fungi</taxon>
        <taxon>Dikarya</taxon>
        <taxon>Ascomycota</taxon>
        <taxon>Pezizomycotina</taxon>
        <taxon>Dothideomycetes</taxon>
        <taxon>Dothideomycetidae</taxon>
        <taxon>Mycosphaerellales</taxon>
        <taxon>Teratosphaeriaceae</taxon>
        <taxon>Oleoguttula</taxon>
    </lineage>
</organism>
<protein>
    <recommendedName>
        <fullName evidence="4">Zn(2)-C6 fungal-type domain-containing protein</fullName>
    </recommendedName>
</protein>
<feature type="compositionally biased region" description="Basic residues" evidence="1">
    <location>
        <begin position="22"/>
        <end position="38"/>
    </location>
</feature>
<evidence type="ECO:0000313" key="3">
    <source>
        <dbReference type="Proteomes" id="UP001324427"/>
    </source>
</evidence>
<feature type="region of interest" description="Disordered" evidence="1">
    <location>
        <begin position="1"/>
        <end position="52"/>
    </location>
</feature>
<evidence type="ECO:0000256" key="1">
    <source>
        <dbReference type="SAM" id="MobiDB-lite"/>
    </source>
</evidence>
<dbReference type="EMBL" id="JAVFHQ010000013">
    <property type="protein sequence ID" value="KAK4546843.1"/>
    <property type="molecule type" value="Genomic_DNA"/>
</dbReference>
<dbReference type="AlphaFoldDB" id="A0AAV9JNB1"/>
<proteinExistence type="predicted"/>
<reference evidence="2 3" key="1">
    <citation type="submission" date="2021-11" db="EMBL/GenBank/DDBJ databases">
        <title>Black yeast isolated from Biological Soil Crust.</title>
        <authorList>
            <person name="Kurbessoian T."/>
        </authorList>
    </citation>
    <scope>NUCLEOTIDE SEQUENCE [LARGE SCALE GENOMIC DNA]</scope>
    <source>
        <strain evidence="2 3">CCFEE 5522</strain>
    </source>
</reference>
<name>A0AAV9JNB1_9PEZI</name>
<evidence type="ECO:0008006" key="4">
    <source>
        <dbReference type="Google" id="ProtNLM"/>
    </source>
</evidence>
<accession>A0AAV9JNB1</accession>
<sequence>MTFAQPPEQPQAEAFHPPAKNKGGRPRGSKNKLPRRGHPSPMKNLSKYSGITKPVGIKQSDWDFWGDRRKQAVVKADRINHTDEGASARIGCGHCRREGLVCRFWRQHRSGRVCGNCEVKGRQCYAGERAAEEEEEAEEGFGGPEYGGGLSYEGMMYGGRRYEDYDAAEESGPQSRDSDGNVSEDYGQGGGYMLDGIERYARQVMTVD</sequence>
<comment type="caution">
    <text evidence="2">The sequence shown here is derived from an EMBL/GenBank/DDBJ whole genome shotgun (WGS) entry which is preliminary data.</text>
</comment>
<gene>
    <name evidence="2" type="ORF">LTR36_001575</name>
</gene>
<evidence type="ECO:0000313" key="2">
    <source>
        <dbReference type="EMBL" id="KAK4546843.1"/>
    </source>
</evidence>
<feature type="region of interest" description="Disordered" evidence="1">
    <location>
        <begin position="163"/>
        <end position="193"/>
    </location>
</feature>
<keyword evidence="3" id="KW-1185">Reference proteome</keyword>
<dbReference type="Proteomes" id="UP001324427">
    <property type="component" value="Unassembled WGS sequence"/>
</dbReference>